<feature type="transmembrane region" description="Helical" evidence="2">
    <location>
        <begin position="16"/>
        <end position="36"/>
    </location>
</feature>
<feature type="compositionally biased region" description="Low complexity" evidence="1">
    <location>
        <begin position="247"/>
        <end position="264"/>
    </location>
</feature>
<evidence type="ECO:0000256" key="1">
    <source>
        <dbReference type="SAM" id="MobiDB-lite"/>
    </source>
</evidence>
<feature type="region of interest" description="Disordered" evidence="1">
    <location>
        <begin position="156"/>
        <end position="235"/>
    </location>
</feature>
<keyword evidence="4" id="KW-1185">Reference proteome</keyword>
<feature type="compositionally biased region" description="Basic residues" evidence="1">
    <location>
        <begin position="109"/>
        <end position="127"/>
    </location>
</feature>
<name>A0A8T0WET3_PANVG</name>
<evidence type="ECO:0000313" key="4">
    <source>
        <dbReference type="Proteomes" id="UP000823388"/>
    </source>
</evidence>
<feature type="compositionally biased region" description="Basic residues" evidence="1">
    <location>
        <begin position="276"/>
        <end position="293"/>
    </location>
</feature>
<sequence>MDVEHRDRLLAAARRALGAAVLLLCLFAELLVFVLGRHAAGVQLVDFACLRPPRRLRIATAGLLEHLALLHRLLRRDQRRVHVPRHRGVRDGGRDLLPAVAAPHPAVGRARRRAGRGAHHVRPRARQALRPDGRAAVGRGRARRPLQRLLSGAVARRGGRGALPHARRRPRAQPLRHGVRGGRRRGGRRAGRADGARHRLRRHRQRGHRHGGLVGGARARGAGGGGGADDVPPVRQPVGGVAVVPARVPRGQGAGPARRPGVAARHGERARCGRVGARRRGHRPRGRGRRRRPPGPTALHSPLPHQRIVEALQENL</sequence>
<evidence type="ECO:0000313" key="3">
    <source>
        <dbReference type="EMBL" id="KAG2644687.1"/>
    </source>
</evidence>
<dbReference type="Proteomes" id="UP000823388">
    <property type="component" value="Chromosome 2K"/>
</dbReference>
<protein>
    <submittedName>
        <fullName evidence="3">Uncharacterized protein</fullName>
    </submittedName>
</protein>
<proteinExistence type="predicted"/>
<gene>
    <name evidence="3" type="ORF">PVAP13_2KG375781</name>
</gene>
<feature type="compositionally biased region" description="Basic residues" evidence="1">
    <location>
        <begin position="177"/>
        <end position="190"/>
    </location>
</feature>
<dbReference type="EMBL" id="CM029039">
    <property type="protein sequence ID" value="KAG2644687.1"/>
    <property type="molecule type" value="Genomic_DNA"/>
</dbReference>
<keyword evidence="2" id="KW-1133">Transmembrane helix</keyword>
<keyword evidence="2" id="KW-0812">Transmembrane</keyword>
<feature type="region of interest" description="Disordered" evidence="1">
    <location>
        <begin position="247"/>
        <end position="316"/>
    </location>
</feature>
<organism evidence="3 4">
    <name type="scientific">Panicum virgatum</name>
    <name type="common">Blackwell switchgrass</name>
    <dbReference type="NCBI Taxonomy" id="38727"/>
    <lineage>
        <taxon>Eukaryota</taxon>
        <taxon>Viridiplantae</taxon>
        <taxon>Streptophyta</taxon>
        <taxon>Embryophyta</taxon>
        <taxon>Tracheophyta</taxon>
        <taxon>Spermatophyta</taxon>
        <taxon>Magnoliopsida</taxon>
        <taxon>Liliopsida</taxon>
        <taxon>Poales</taxon>
        <taxon>Poaceae</taxon>
        <taxon>PACMAD clade</taxon>
        <taxon>Panicoideae</taxon>
        <taxon>Panicodae</taxon>
        <taxon>Paniceae</taxon>
        <taxon>Panicinae</taxon>
        <taxon>Panicum</taxon>
        <taxon>Panicum sect. Hiantes</taxon>
    </lineage>
</organism>
<accession>A0A8T0WET3</accession>
<dbReference type="AlphaFoldDB" id="A0A8T0WET3"/>
<evidence type="ECO:0000256" key="2">
    <source>
        <dbReference type="SAM" id="Phobius"/>
    </source>
</evidence>
<comment type="caution">
    <text evidence="3">The sequence shown here is derived from an EMBL/GenBank/DDBJ whole genome shotgun (WGS) entry which is preliminary data.</text>
</comment>
<reference evidence="3 4" key="1">
    <citation type="submission" date="2020-05" db="EMBL/GenBank/DDBJ databases">
        <title>WGS assembly of Panicum virgatum.</title>
        <authorList>
            <person name="Lovell J.T."/>
            <person name="Jenkins J."/>
            <person name="Shu S."/>
            <person name="Juenger T.E."/>
            <person name="Schmutz J."/>
        </authorList>
    </citation>
    <scope>NUCLEOTIDE SEQUENCE [LARGE SCALE GENOMIC DNA]</scope>
    <source>
        <strain evidence="4">cv. AP13</strain>
    </source>
</reference>
<feature type="compositionally biased region" description="Basic residues" evidence="1">
    <location>
        <begin position="198"/>
        <end position="211"/>
    </location>
</feature>
<feature type="region of interest" description="Disordered" evidence="1">
    <location>
        <begin position="105"/>
        <end position="141"/>
    </location>
</feature>
<keyword evidence="2" id="KW-0472">Membrane</keyword>